<dbReference type="SMART" id="SM01404">
    <property type="entry name" value="CIMR"/>
    <property type="match status" value="14"/>
</dbReference>
<feature type="domain" description="MRH" evidence="8">
    <location>
        <begin position="1932"/>
        <end position="2081"/>
    </location>
</feature>
<feature type="domain" description="MRH" evidence="8">
    <location>
        <begin position="758"/>
        <end position="901"/>
    </location>
</feature>
<dbReference type="EMBL" id="JH817539">
    <property type="protein sequence ID" value="EKC35005.1"/>
    <property type="molecule type" value="Genomic_DNA"/>
</dbReference>
<evidence type="ECO:0000256" key="5">
    <source>
        <dbReference type="ARBA" id="ARBA00022989"/>
    </source>
</evidence>
<dbReference type="HOGENOM" id="CLU_001182_0_0_1"/>
<feature type="domain" description="MRH" evidence="8">
    <location>
        <begin position="2099"/>
        <end position="2244"/>
    </location>
</feature>
<keyword evidence="2" id="KW-0813">Transport</keyword>
<comment type="subcellular location">
    <subcellularLocation>
        <location evidence="1">Endomembrane system</location>
    </subcellularLocation>
</comment>
<dbReference type="FunFam" id="2.70.130.10:FF:000016">
    <property type="entry name" value="Insulin-like growth factor 2 receptor"/>
    <property type="match status" value="2"/>
</dbReference>
<dbReference type="Pfam" id="PF00878">
    <property type="entry name" value="CIMR"/>
    <property type="match status" value="13"/>
</dbReference>
<dbReference type="GO" id="GO:0007041">
    <property type="term" value="P:lysosomal transport"/>
    <property type="evidence" value="ECO:0007669"/>
    <property type="project" value="InterPro"/>
</dbReference>
<name>K1R1I2_MAGGI</name>
<organism evidence="9">
    <name type="scientific">Magallana gigas</name>
    <name type="common">Pacific oyster</name>
    <name type="synonym">Crassostrea gigas</name>
    <dbReference type="NCBI Taxonomy" id="29159"/>
    <lineage>
        <taxon>Eukaryota</taxon>
        <taxon>Metazoa</taxon>
        <taxon>Spiralia</taxon>
        <taxon>Lophotrochozoa</taxon>
        <taxon>Mollusca</taxon>
        <taxon>Bivalvia</taxon>
        <taxon>Autobranchia</taxon>
        <taxon>Pteriomorphia</taxon>
        <taxon>Ostreida</taxon>
        <taxon>Ostreoidea</taxon>
        <taxon>Ostreidae</taxon>
        <taxon>Magallana</taxon>
    </lineage>
</organism>
<feature type="domain" description="MRH" evidence="8">
    <location>
        <begin position="909"/>
        <end position="1050"/>
    </location>
</feature>
<accession>K1R1I2</accession>
<dbReference type="Gene3D" id="2.70.130.10">
    <property type="entry name" value="Mannose-6-phosphate receptor binding domain"/>
    <property type="match status" value="15"/>
</dbReference>
<feature type="domain" description="MRH" evidence="8">
    <location>
        <begin position="1643"/>
        <end position="1789"/>
    </location>
</feature>
<dbReference type="FunFam" id="2.70.130.10:FF:000011">
    <property type="entry name" value="Insulin-like growth factor 2 receptor"/>
    <property type="match status" value="1"/>
</dbReference>
<sequence>MPYIYTEKCLVNNNDFSAVERFGPWEVISYDGNNTYQINLCGRVPTYSAGVGKPNCHNDTVVCMVQDGQAFSLANYTNNTINAPSNDQEAEMWIVRNGDECPDLAGENLNSIINLKCGKTLGFPKFLEHTYCTSYFEWRTSYACRNMPVSHHEVPCYVYNGKGQLIDLSALVKTQGGYLVDSAEGWEFYINVCRDITAGTGDKTSQCPPGSAACRVKNDTSIDMGHTDKKLQVDARGHPSLTYTSNVTVPGCTAKPKTTIQFVCPESGGSEDPQLEFDFNCEYRVLWKTEHACPDVAVTSSTCRLHNPQRNLDIDLSPLTNSPGVDKPYEVYVNASGPGSRPMRYYINVCGELGIQCPDDESVRGVAVCQTMVGNSSWGHVLGKTDHQKLKYVDGLLTLTYKGGEKCNHNHFQRETIINFHCNHSAAYNGQGWPVFNREEDCSYLFDWDTKYACLDHPVIEECRVNHNGKRFDLSPLVKHTGKNWNVLEGGGQDGLSMYYINICSDLIHSDQAARCKSDSSVCLLDNSGAHSLGRYLQNPTFDPRSNTIQITYTEGDSCRDNTQKKSSVVTFICKPGDMDSGPVFLRRSLDECVYEFEWQTAAACVLSRETGSGCKVYNEDLGINFDFNKLQAAEGHYYNVTNGDYDYILNLCGPVKNTLCDQKASQVTNPGVCQVKHGGTAADAFVTGQANTNLTYYDGLVKIKYEQGAMYNSNPPTPRRTEITLICDRHAGRGSPVFVDEGLTSSGTYTFAWNTEYACPSSPIDLSRGTDEENWAVVDESNPGSRKKFYLNVCTPLKEIPVGSGCSPFAAVCQTSYQNSQEQLVFDNLGEVTSGPTVEGEGLLTLRYVSVKNECQGKNWTSTIHFVCKKGALAKGPNPPQKIGDCEYSFVWETEAACPIADTNIEGKNCSIKDRNSDYTFDLSPLRKSGDQDFYEVTAMGGYKIRMNLCGSIKSPHCAAIEGAESAACLETAAGLSQGLATLSHTLDYSEDGRLMMTFDGVRQQNGQRTQVIVLFLCRQNIPLGAPEFVRKEENAYYFDFKTSLACRPQPVDCQVQDEKGTQYDLSPLARSGTNWQVLDTRPGFSDLTYYINVCRPINSVAGSTCPGGPVGGCQVSTSGRAFNMGYIQSQPVVAGNGTLTLRYIGGDHCHKGKPNEAPRSTRINFFCSPSEHSPAFEAETDTCEYIFNWLTPAACPVQRIVGQNCVVSDPLYGYSFDFNKLRKADANYLVTSGEYAYELNVCGPLVKSSKCTDSSIASCQTKPADSNFHFDAGHSSSSLVYDSGEITLTYDNGHLCHQKYNRSTVITFVCDQSKTGLAGPTFLNETEDCVYQFVWPTAQACPPFKVADCGLRDPSGGQYDLSSLSLNDDNYQTIDHVAKKKYIFNVCRSLVHQKGETCPFNSAACIVDLGVTDPKKKFHNIGEVSEQQVQFLDGHLQLVYTNGEACKEDPTKHVTTRILLYCSKDSIDTSPAGHFQVGCEHRFVWQTAAACPIQTSKGDGANCTVTNPSTGYAFDLSSLKRSEGYTVDDRKDHKFTLNVCGAVAGTTCVASTGTCQVEKKGEMRAFNAGKWNANLQYDDGILFLNYSGGDKCHNNQFERNVIISFICSQGAGQGQPEFIAETGDCTYQFVWHTELACEEQVRCSVEKDGYTVDLSPLIKMSGHHLAVSTAGHGTDTDGTFYINICRPLNPIYGKLCPPGASACQDRVGKPPISLGKARTRPQLDPVSNKIVLLYDHGSPCPSNPAANITSKIVFNCKPGPLAGVPVLEYVAGCQYIFEWDTNVVCERNNTDTAKGKCVYQDPISGALYNFTGLRKAQPIKLYQNALQYLISLCEGLGAEYPGCEQASLCRWNGTLGHGYGQVTTGEFISVEEQLKLAYKDGKSCNGKSEGFMNFECDPNIYPGSPKIIFAKECSATFLWLTRAVCATVADQCTLAYNGHVYDLSVLSRQQGSWNLTDAQRNTYWINICQGIHDGPDPQICSERSASCLRTTDGKIHNLGTVTSQTLSMEEDGKTLRLEYTSNDLACTGKHRRSDNLRTRTIIHFECGNSVGGPVYIPRQPNSDECVFEFRWKSTVACHVERHSVQENKGKIIDPESSSDTYKRKYDFIVVIYLFVEDVNSWVSSAHEFTLVTVPGESTEYQIDLAGTSTSCPPGTTICKVDKSQATKTSLGLTTGHQFYVEDDIVEVVFQTEQICDKDKQKKISSILQFHCNPWGDSKPQFLFDSMDCTYMFTWENPHSCAHPVVVNPLPLPVDKAGTGNGSTGSRSGSTVGTIVAVFLSAIVICLLLIVFHKKERRDAVASRLRGLFRRHSSSYRYSEIPSSEVEDLLPEISASDLGIQGSVQVTTDTEDISILRSEESPAVISYHDDSDEELLA</sequence>
<feature type="domain" description="MRH" evidence="8">
    <location>
        <begin position="1797"/>
        <end position="1929"/>
    </location>
</feature>
<dbReference type="PANTHER" id="PTHR15071:SF17">
    <property type="entry name" value="CATION-INDEPENDENT MANNOSE-6-PHOSPHATE RECEPTOR"/>
    <property type="match status" value="1"/>
</dbReference>
<proteinExistence type="predicted"/>
<dbReference type="InParanoid" id="K1R1I2"/>
<evidence type="ECO:0000256" key="7">
    <source>
        <dbReference type="ARBA" id="ARBA00023157"/>
    </source>
</evidence>
<keyword evidence="7" id="KW-1015">Disulfide bond</keyword>
<dbReference type="GO" id="GO:0038023">
    <property type="term" value="F:signaling receptor activity"/>
    <property type="evidence" value="ECO:0007669"/>
    <property type="project" value="InterPro"/>
</dbReference>
<gene>
    <name evidence="9" type="ORF">CGI_10023625</name>
</gene>
<feature type="domain" description="MRH" evidence="8">
    <location>
        <begin position="461"/>
        <end position="607"/>
    </location>
</feature>
<evidence type="ECO:0000256" key="2">
    <source>
        <dbReference type="ARBA" id="ARBA00022448"/>
    </source>
</evidence>
<evidence type="ECO:0000256" key="3">
    <source>
        <dbReference type="ARBA" id="ARBA00022692"/>
    </source>
</evidence>
<dbReference type="SUPFAM" id="SSF50911">
    <property type="entry name" value="Mannose 6-phosphate receptor domain"/>
    <property type="match status" value="15"/>
</dbReference>
<dbReference type="FunFam" id="2.70.130.10:FF:000005">
    <property type="entry name" value="Insulin-like growth factor 2 receptor"/>
    <property type="match status" value="1"/>
</dbReference>
<evidence type="ECO:0000256" key="1">
    <source>
        <dbReference type="ARBA" id="ARBA00004308"/>
    </source>
</evidence>
<evidence type="ECO:0000259" key="8">
    <source>
        <dbReference type="PROSITE" id="PS51914"/>
    </source>
</evidence>
<reference evidence="9" key="1">
    <citation type="journal article" date="2012" name="Nature">
        <title>The oyster genome reveals stress adaptation and complexity of shell formation.</title>
        <authorList>
            <person name="Zhang G."/>
            <person name="Fang X."/>
            <person name="Guo X."/>
            <person name="Li L."/>
            <person name="Luo R."/>
            <person name="Xu F."/>
            <person name="Yang P."/>
            <person name="Zhang L."/>
            <person name="Wang X."/>
            <person name="Qi H."/>
            <person name="Xiong Z."/>
            <person name="Que H."/>
            <person name="Xie Y."/>
            <person name="Holland P.W."/>
            <person name="Paps J."/>
            <person name="Zhu Y."/>
            <person name="Wu F."/>
            <person name="Chen Y."/>
            <person name="Wang J."/>
            <person name="Peng C."/>
            <person name="Meng J."/>
            <person name="Yang L."/>
            <person name="Liu J."/>
            <person name="Wen B."/>
            <person name="Zhang N."/>
            <person name="Huang Z."/>
            <person name="Zhu Q."/>
            <person name="Feng Y."/>
            <person name="Mount A."/>
            <person name="Hedgecock D."/>
            <person name="Xu Z."/>
            <person name="Liu Y."/>
            <person name="Domazet-Loso T."/>
            <person name="Du Y."/>
            <person name="Sun X."/>
            <person name="Zhang S."/>
            <person name="Liu B."/>
            <person name="Cheng P."/>
            <person name="Jiang X."/>
            <person name="Li J."/>
            <person name="Fan D."/>
            <person name="Wang W."/>
            <person name="Fu W."/>
            <person name="Wang T."/>
            <person name="Wang B."/>
            <person name="Zhang J."/>
            <person name="Peng Z."/>
            <person name="Li Y."/>
            <person name="Li N."/>
            <person name="Wang J."/>
            <person name="Chen M."/>
            <person name="He Y."/>
            <person name="Tan F."/>
            <person name="Song X."/>
            <person name="Zheng Q."/>
            <person name="Huang R."/>
            <person name="Yang H."/>
            <person name="Du X."/>
            <person name="Chen L."/>
            <person name="Yang M."/>
            <person name="Gaffney P.M."/>
            <person name="Wang S."/>
            <person name="Luo L."/>
            <person name="She Z."/>
            <person name="Ming Y."/>
            <person name="Huang W."/>
            <person name="Zhang S."/>
            <person name="Huang B."/>
            <person name="Zhang Y."/>
            <person name="Qu T."/>
            <person name="Ni P."/>
            <person name="Miao G."/>
            <person name="Wang J."/>
            <person name="Wang Q."/>
            <person name="Steinberg C.E."/>
            <person name="Wang H."/>
            <person name="Li N."/>
            <person name="Qian L."/>
            <person name="Zhang G."/>
            <person name="Li Y."/>
            <person name="Yang H."/>
            <person name="Liu X."/>
            <person name="Wang J."/>
            <person name="Yin Y."/>
            <person name="Wang J."/>
        </authorList>
    </citation>
    <scope>NUCLEOTIDE SEQUENCE [LARGE SCALE GENOMIC DNA]</scope>
    <source>
        <strain evidence="9">05x7-T-G4-1.051#20</strain>
    </source>
</reference>
<dbReference type="GO" id="GO:0005886">
    <property type="term" value="C:plasma membrane"/>
    <property type="evidence" value="ECO:0007669"/>
    <property type="project" value="TreeGrafter"/>
</dbReference>
<dbReference type="PROSITE" id="PS51914">
    <property type="entry name" value="MRH"/>
    <property type="match status" value="13"/>
</dbReference>
<keyword evidence="6" id="KW-0472">Membrane</keyword>
<feature type="domain" description="MRH" evidence="8">
    <location>
        <begin position="1349"/>
        <end position="1495"/>
    </location>
</feature>
<dbReference type="GO" id="GO:0005802">
    <property type="term" value="C:trans-Golgi network"/>
    <property type="evidence" value="ECO:0007669"/>
    <property type="project" value="TreeGrafter"/>
</dbReference>
<keyword evidence="4" id="KW-0732">Signal</keyword>
<feature type="domain" description="MRH" evidence="8">
    <location>
        <begin position="1503"/>
        <end position="1641"/>
    </location>
</feature>
<feature type="domain" description="MRH" evidence="8">
    <location>
        <begin position="1205"/>
        <end position="1345"/>
    </location>
</feature>
<evidence type="ECO:0000313" key="9">
    <source>
        <dbReference type="EMBL" id="EKC35005.1"/>
    </source>
</evidence>
<dbReference type="InterPro" id="IPR009011">
    <property type="entry name" value="Man6P_isomerase_rcpt-bd_dom_sf"/>
</dbReference>
<feature type="domain" description="MRH" evidence="8">
    <location>
        <begin position="7"/>
        <end position="146"/>
    </location>
</feature>
<dbReference type="InterPro" id="IPR000479">
    <property type="entry name" value="CIMR_rpt"/>
</dbReference>
<evidence type="ECO:0000256" key="4">
    <source>
        <dbReference type="ARBA" id="ARBA00022729"/>
    </source>
</evidence>
<dbReference type="GO" id="GO:0005537">
    <property type="term" value="F:D-mannose binding"/>
    <property type="evidence" value="ECO:0007669"/>
    <property type="project" value="InterPro"/>
</dbReference>
<feature type="domain" description="MRH" evidence="8">
    <location>
        <begin position="1053"/>
        <end position="1199"/>
    </location>
</feature>
<dbReference type="GO" id="GO:0005770">
    <property type="term" value="C:late endosome"/>
    <property type="evidence" value="ECO:0007669"/>
    <property type="project" value="TreeGrafter"/>
</dbReference>
<keyword evidence="5" id="KW-1133">Transmembrane helix</keyword>
<dbReference type="InterPro" id="IPR044865">
    <property type="entry name" value="MRH_dom"/>
</dbReference>
<dbReference type="GO" id="GO:0005520">
    <property type="term" value="F:insulin-like growth factor binding"/>
    <property type="evidence" value="ECO:0007669"/>
    <property type="project" value="TreeGrafter"/>
</dbReference>
<evidence type="ECO:0000256" key="6">
    <source>
        <dbReference type="ARBA" id="ARBA00023136"/>
    </source>
</evidence>
<dbReference type="PANTHER" id="PTHR15071">
    <property type="entry name" value="MANNOSE-6-PHOSPHATE RECEPTOR FAMILY MEMBER"/>
    <property type="match status" value="1"/>
</dbReference>
<keyword evidence="9" id="KW-0675">Receptor</keyword>
<protein>
    <submittedName>
        <fullName evidence="9">Cation-independent mannose-6-phosphate receptor</fullName>
    </submittedName>
</protein>
<keyword evidence="3" id="KW-0812">Transmembrane</keyword>
<feature type="domain" description="MRH" evidence="8">
    <location>
        <begin position="279"/>
        <end position="456"/>
    </location>
</feature>